<keyword evidence="4" id="KW-1185">Reference proteome</keyword>
<proteinExistence type="inferred from homology"/>
<protein>
    <recommendedName>
        <fullName evidence="5">Nitrogenase-associated protein</fullName>
    </recommendedName>
</protein>
<sequence length="130" mass="14064">MARVVFFGKPGCQGNARQVELLRASGHVVELRDLRAGPWTAATLRPFFGDMPVADWFNRSAPAVVRGEMRPEALDEPTALSLLLAAPLLIRRPLLQVGERRMAGFVPEAIGAWIGLAAGLPPIGEGCPRR</sequence>
<dbReference type="RefSeq" id="WP_248667097.1">
    <property type="nucleotide sequence ID" value="NZ_JALPRX010000046.1"/>
</dbReference>
<dbReference type="InterPro" id="IPR036249">
    <property type="entry name" value="Thioredoxin-like_sf"/>
</dbReference>
<name>A0A9X1Y6Q1_9PROT</name>
<comment type="similarity">
    <text evidence="1 2">Belongs to the ArsC family.</text>
</comment>
<organism evidence="3 4">
    <name type="scientific">Roseomonas acroporae</name>
    <dbReference type="NCBI Taxonomy" id="2937791"/>
    <lineage>
        <taxon>Bacteria</taxon>
        <taxon>Pseudomonadati</taxon>
        <taxon>Pseudomonadota</taxon>
        <taxon>Alphaproteobacteria</taxon>
        <taxon>Acetobacterales</taxon>
        <taxon>Roseomonadaceae</taxon>
        <taxon>Roseomonas</taxon>
    </lineage>
</organism>
<dbReference type="InterPro" id="IPR006503">
    <property type="entry name" value="Nase-assoc"/>
</dbReference>
<dbReference type="InterPro" id="IPR006660">
    <property type="entry name" value="Arsenate_reductase-like"/>
</dbReference>
<gene>
    <name evidence="3" type="ORF">M0638_11330</name>
</gene>
<evidence type="ECO:0008006" key="5">
    <source>
        <dbReference type="Google" id="ProtNLM"/>
    </source>
</evidence>
<dbReference type="PROSITE" id="PS51353">
    <property type="entry name" value="ARSC"/>
    <property type="match status" value="1"/>
</dbReference>
<dbReference type="NCBIfam" id="TIGR01616">
    <property type="entry name" value="nitro_assoc"/>
    <property type="match status" value="1"/>
</dbReference>
<evidence type="ECO:0000256" key="2">
    <source>
        <dbReference type="PROSITE-ProRule" id="PRU01282"/>
    </source>
</evidence>
<dbReference type="SUPFAM" id="SSF52833">
    <property type="entry name" value="Thioredoxin-like"/>
    <property type="match status" value="1"/>
</dbReference>
<reference evidence="3" key="1">
    <citation type="submission" date="2022-04" db="EMBL/GenBank/DDBJ databases">
        <title>Roseomonas acroporae sp. nov., isolated from coral Acropora digitifera.</title>
        <authorList>
            <person name="Sun H."/>
        </authorList>
    </citation>
    <scope>NUCLEOTIDE SEQUENCE</scope>
    <source>
        <strain evidence="3">NAR14</strain>
    </source>
</reference>
<dbReference type="AlphaFoldDB" id="A0A9X1Y6Q1"/>
<evidence type="ECO:0000256" key="1">
    <source>
        <dbReference type="ARBA" id="ARBA00007198"/>
    </source>
</evidence>
<evidence type="ECO:0000313" key="3">
    <source>
        <dbReference type="EMBL" id="MCK8784974.1"/>
    </source>
</evidence>
<dbReference type="Gene3D" id="3.40.30.10">
    <property type="entry name" value="Glutaredoxin"/>
    <property type="match status" value="1"/>
</dbReference>
<dbReference type="Proteomes" id="UP001139516">
    <property type="component" value="Unassembled WGS sequence"/>
</dbReference>
<evidence type="ECO:0000313" key="4">
    <source>
        <dbReference type="Proteomes" id="UP001139516"/>
    </source>
</evidence>
<dbReference type="EMBL" id="JALPRX010000046">
    <property type="protein sequence ID" value="MCK8784974.1"/>
    <property type="molecule type" value="Genomic_DNA"/>
</dbReference>
<dbReference type="Pfam" id="PF03960">
    <property type="entry name" value="ArsC"/>
    <property type="match status" value="1"/>
</dbReference>
<accession>A0A9X1Y6Q1</accession>
<comment type="caution">
    <text evidence="3">The sequence shown here is derived from an EMBL/GenBank/DDBJ whole genome shotgun (WGS) entry which is preliminary data.</text>
</comment>